<dbReference type="GO" id="GO:0030121">
    <property type="term" value="C:AP-1 adaptor complex"/>
    <property type="evidence" value="ECO:0007669"/>
    <property type="project" value="TreeGrafter"/>
</dbReference>
<evidence type="ECO:0000259" key="2">
    <source>
        <dbReference type="Pfam" id="PF15045"/>
    </source>
</evidence>
<evidence type="ECO:0000256" key="1">
    <source>
        <dbReference type="SAM" id="MobiDB-lite"/>
    </source>
</evidence>
<sequence>MPNIIPPIVSSSPPPLDPVDDDDNDEDEGEDDFGDFTTADFESHNVPEPSIPNMIPDTSWKLASPEEFQSEIFENGGVPHNLLDEDKIPKFHVNGLGDEEILQNSDNTSHDSVLSAVTDSGNCSASQNSSGASPMPIVDTDDELSSKGTVTVFQSNIDPNQLTGGIQNSGSELPNDILPDSNQSKCDTEMTEGLEDQSSEVNSSATESERFDFISRSHIEVESTEGVVSEGIQVSRFSIDEPEDSVLDSVRSTIDDINLSSEECRVQNDSRPSFALEEHKTLEKNVSQEKLNHMTVEKITNVLESTPTSENVSKPKDCSLEESDCVRAMIIPDIPGLEDNNDDDDDEFGEFSATTSPVKRSSVAQSLDDYNDDPQFDSPSRRPTLVLTDETKETDVNISPLVWNEATDSVGMQLDRGSPPPTFNSLEGNCLEIADDACGMPLNYFNNESSQEDEFADFAQAQDSGETSVSDVWAQAAQAAQTSASKSFPSQEPLEFDDFDDFESAEFQSATPKNEPATSNSSLFDLQIIKSRLDVLLKENFPLPDGSSVSEMEGITSTISGIILDVEESSVWQGLRDLEATPSLSFQWPGSQSNRGLLGALNIDSRNILFGPKWNTVVPRFAANLGFSPLEPVRAVQSQPQAEPPPRSEIMQPQVVETVKSSSDQAEVVPAAQFDWNDSGLTNPLDCK</sequence>
<reference evidence="3" key="1">
    <citation type="submission" date="2021-07" db="EMBL/GenBank/DDBJ databases">
        <authorList>
            <person name="Catto M.A."/>
            <person name="Jacobson A."/>
            <person name="Kennedy G."/>
            <person name="Labadie P."/>
            <person name="Hunt B.G."/>
            <person name="Srinivasan R."/>
        </authorList>
    </citation>
    <scope>NUCLEOTIDE SEQUENCE</scope>
    <source>
        <strain evidence="3">PL_HMW_Pooled</strain>
        <tissue evidence="3">Head</tissue>
    </source>
</reference>
<evidence type="ECO:0000313" key="3">
    <source>
        <dbReference type="EMBL" id="KAK3930078.1"/>
    </source>
</evidence>
<dbReference type="AlphaFoldDB" id="A0AAE1LS53"/>
<organism evidence="3 4">
    <name type="scientific">Frankliniella fusca</name>
    <dbReference type="NCBI Taxonomy" id="407009"/>
    <lineage>
        <taxon>Eukaryota</taxon>
        <taxon>Metazoa</taxon>
        <taxon>Ecdysozoa</taxon>
        <taxon>Arthropoda</taxon>
        <taxon>Hexapoda</taxon>
        <taxon>Insecta</taxon>
        <taxon>Pterygota</taxon>
        <taxon>Neoptera</taxon>
        <taxon>Paraneoptera</taxon>
        <taxon>Thysanoptera</taxon>
        <taxon>Terebrantia</taxon>
        <taxon>Thripoidea</taxon>
        <taxon>Thripidae</taxon>
        <taxon>Frankliniella</taxon>
    </lineage>
</organism>
<feature type="region of interest" description="Disordered" evidence="1">
    <location>
        <begin position="1"/>
        <end position="57"/>
    </location>
</feature>
<feature type="region of interest" description="Disordered" evidence="1">
    <location>
        <begin position="102"/>
        <end position="142"/>
    </location>
</feature>
<feature type="region of interest" description="Disordered" evidence="1">
    <location>
        <begin position="636"/>
        <end position="664"/>
    </location>
</feature>
<feature type="compositionally biased region" description="Low complexity" evidence="1">
    <location>
        <begin position="1"/>
        <end position="11"/>
    </location>
</feature>
<accession>A0AAE1LS53</accession>
<reference evidence="3" key="2">
    <citation type="journal article" date="2023" name="BMC Genomics">
        <title>Pest status, molecular evolution, and epigenetic factors derived from the genome assembly of Frankliniella fusca, a thysanopteran phytovirus vector.</title>
        <authorList>
            <person name="Catto M.A."/>
            <person name="Labadie P.E."/>
            <person name="Jacobson A.L."/>
            <person name="Kennedy G.G."/>
            <person name="Srinivasan R."/>
            <person name="Hunt B.G."/>
        </authorList>
    </citation>
    <scope>NUCLEOTIDE SEQUENCE</scope>
    <source>
        <strain evidence="3">PL_HMW_Pooled</strain>
    </source>
</reference>
<feature type="compositionally biased region" description="Polar residues" evidence="1">
    <location>
        <begin position="102"/>
        <end position="132"/>
    </location>
</feature>
<dbReference type="GO" id="GO:0030276">
    <property type="term" value="F:clathrin binding"/>
    <property type="evidence" value="ECO:0007669"/>
    <property type="project" value="InterPro"/>
</dbReference>
<feature type="compositionally biased region" description="Acidic residues" evidence="1">
    <location>
        <begin position="189"/>
        <end position="198"/>
    </location>
</feature>
<dbReference type="Proteomes" id="UP001219518">
    <property type="component" value="Unassembled WGS sequence"/>
</dbReference>
<keyword evidence="4" id="KW-1185">Reference proteome</keyword>
<evidence type="ECO:0000313" key="4">
    <source>
        <dbReference type="Proteomes" id="UP001219518"/>
    </source>
</evidence>
<dbReference type="InterPro" id="IPR046359">
    <property type="entry name" value="Aftin-like"/>
</dbReference>
<dbReference type="PANTHER" id="PTHR16156">
    <property type="entry name" value="AFTIPHILIN A-RELATED"/>
    <property type="match status" value="1"/>
</dbReference>
<dbReference type="InterPro" id="IPR029205">
    <property type="entry name" value="Clathrin-bd"/>
</dbReference>
<feature type="compositionally biased region" description="Acidic residues" evidence="1">
    <location>
        <begin position="18"/>
        <end position="34"/>
    </location>
</feature>
<proteinExistence type="predicted"/>
<dbReference type="Pfam" id="PF15045">
    <property type="entry name" value="Clathrin_bdg"/>
    <property type="match status" value="1"/>
</dbReference>
<gene>
    <name evidence="3" type="ORF">KUF71_004649</name>
</gene>
<comment type="caution">
    <text evidence="3">The sequence shown here is derived from an EMBL/GenBank/DDBJ whole genome shotgun (WGS) entry which is preliminary data.</text>
</comment>
<feature type="domain" description="Aftiphilin clathrin-binding box" evidence="2">
    <location>
        <begin position="569"/>
        <end position="636"/>
    </location>
</feature>
<dbReference type="EMBL" id="JAHWGI010001409">
    <property type="protein sequence ID" value="KAK3930078.1"/>
    <property type="molecule type" value="Genomic_DNA"/>
</dbReference>
<dbReference type="PANTHER" id="PTHR16156:SF10">
    <property type="entry name" value="AFTIPHILIN-RELATED"/>
    <property type="match status" value="1"/>
</dbReference>
<name>A0AAE1LS53_9NEOP</name>
<dbReference type="GO" id="GO:0032588">
    <property type="term" value="C:trans-Golgi network membrane"/>
    <property type="evidence" value="ECO:0007669"/>
    <property type="project" value="InterPro"/>
</dbReference>
<feature type="compositionally biased region" description="Polar residues" evidence="1">
    <location>
        <begin position="352"/>
        <end position="365"/>
    </location>
</feature>
<feature type="compositionally biased region" description="Polar residues" evidence="1">
    <location>
        <begin position="158"/>
        <end position="172"/>
    </location>
</feature>
<feature type="compositionally biased region" description="Acidic residues" evidence="1">
    <location>
        <begin position="339"/>
        <end position="349"/>
    </location>
</feature>
<protein>
    <submittedName>
        <fullName evidence="3">Aftiphilin</fullName>
    </submittedName>
</protein>
<feature type="region of interest" description="Disordered" evidence="1">
    <location>
        <begin position="334"/>
        <end position="383"/>
    </location>
</feature>
<feature type="region of interest" description="Disordered" evidence="1">
    <location>
        <begin position="158"/>
        <end position="207"/>
    </location>
</feature>